<accession>A0AAV2GKQ1</accession>
<proteinExistence type="predicted"/>
<evidence type="ECO:0000313" key="1">
    <source>
        <dbReference type="EMBL" id="CAL1410030.1"/>
    </source>
</evidence>
<dbReference type="SUPFAM" id="SSF52540">
    <property type="entry name" value="P-loop containing nucleoside triphosphate hydrolases"/>
    <property type="match status" value="1"/>
</dbReference>
<organism evidence="1 2">
    <name type="scientific">Linum trigynum</name>
    <dbReference type="NCBI Taxonomy" id="586398"/>
    <lineage>
        <taxon>Eukaryota</taxon>
        <taxon>Viridiplantae</taxon>
        <taxon>Streptophyta</taxon>
        <taxon>Embryophyta</taxon>
        <taxon>Tracheophyta</taxon>
        <taxon>Spermatophyta</taxon>
        <taxon>Magnoliopsida</taxon>
        <taxon>eudicotyledons</taxon>
        <taxon>Gunneridae</taxon>
        <taxon>Pentapetalae</taxon>
        <taxon>rosids</taxon>
        <taxon>fabids</taxon>
        <taxon>Malpighiales</taxon>
        <taxon>Linaceae</taxon>
        <taxon>Linum</taxon>
    </lineage>
</organism>
<keyword evidence="2" id="KW-1185">Reference proteome</keyword>
<protein>
    <submittedName>
        <fullName evidence="1">Uncharacterized protein</fullName>
    </submittedName>
</protein>
<gene>
    <name evidence="1" type="ORF">LTRI10_LOCUS49480</name>
</gene>
<dbReference type="Gene3D" id="3.40.50.300">
    <property type="entry name" value="P-loop containing nucleotide triphosphate hydrolases"/>
    <property type="match status" value="1"/>
</dbReference>
<dbReference type="Proteomes" id="UP001497516">
    <property type="component" value="Chromosome 9"/>
</dbReference>
<sequence length="145" mass="15424">MILLTEVANLPDSPPFTTETTPWNELRDSATTTYPSITSNINPLVGMEGRAIAVISFLCLYATPDSINGNDVRMIGIYGPSGSGKATVAMAVYNAILSSSTYIASLGESLHNTDKAVSIAEKQLAYEIDGEGPEGVQYSVHSQHL</sequence>
<evidence type="ECO:0000313" key="2">
    <source>
        <dbReference type="Proteomes" id="UP001497516"/>
    </source>
</evidence>
<dbReference type="AlphaFoldDB" id="A0AAV2GKQ1"/>
<dbReference type="EMBL" id="OZ034822">
    <property type="protein sequence ID" value="CAL1410030.1"/>
    <property type="molecule type" value="Genomic_DNA"/>
</dbReference>
<dbReference type="InterPro" id="IPR027417">
    <property type="entry name" value="P-loop_NTPase"/>
</dbReference>
<name>A0AAV2GKQ1_9ROSI</name>
<reference evidence="1 2" key="1">
    <citation type="submission" date="2024-04" db="EMBL/GenBank/DDBJ databases">
        <authorList>
            <person name="Fracassetti M."/>
        </authorList>
    </citation>
    <scope>NUCLEOTIDE SEQUENCE [LARGE SCALE GENOMIC DNA]</scope>
</reference>